<dbReference type="KEGG" id="ccp:CHC_T00002869001"/>
<proteinExistence type="predicted"/>
<dbReference type="Gramene" id="CDF34500">
    <property type="protein sequence ID" value="CDF34500"/>
    <property type="gene ID" value="CHC_T00002869001"/>
</dbReference>
<gene>
    <name evidence="1" type="ORF">CHC_T00002869001</name>
</gene>
<sequence length="67" mass="7070">MGEAGKRACSLLPTTTQNSLFLNLGQAHYSASSSASSKGACFLISGQRKKAKQHNNLLSPPNTTYGQ</sequence>
<dbReference type="EMBL" id="HG001695">
    <property type="protein sequence ID" value="CDF34500.1"/>
    <property type="molecule type" value="Genomic_DNA"/>
</dbReference>
<protein>
    <submittedName>
        <fullName evidence="1">Uncharacterized protein</fullName>
    </submittedName>
</protein>
<evidence type="ECO:0000313" key="1">
    <source>
        <dbReference type="EMBL" id="CDF34500.1"/>
    </source>
</evidence>
<accession>R7QAN0</accession>
<dbReference type="AlphaFoldDB" id="R7QAN0"/>
<dbReference type="RefSeq" id="XP_005714319.1">
    <property type="nucleotide sequence ID" value="XM_005714262.1"/>
</dbReference>
<name>R7QAN0_CHOCR</name>
<organism evidence="1 2">
    <name type="scientific">Chondrus crispus</name>
    <name type="common">Carrageen Irish moss</name>
    <name type="synonym">Polymorpha crispa</name>
    <dbReference type="NCBI Taxonomy" id="2769"/>
    <lineage>
        <taxon>Eukaryota</taxon>
        <taxon>Rhodophyta</taxon>
        <taxon>Florideophyceae</taxon>
        <taxon>Rhodymeniophycidae</taxon>
        <taxon>Gigartinales</taxon>
        <taxon>Gigartinaceae</taxon>
        <taxon>Chondrus</taxon>
    </lineage>
</organism>
<dbReference type="Proteomes" id="UP000012073">
    <property type="component" value="Unassembled WGS sequence"/>
</dbReference>
<keyword evidence="2" id="KW-1185">Reference proteome</keyword>
<dbReference type="GeneID" id="17322035"/>
<evidence type="ECO:0000313" key="2">
    <source>
        <dbReference type="Proteomes" id="UP000012073"/>
    </source>
</evidence>
<reference evidence="2" key="1">
    <citation type="journal article" date="2013" name="Proc. Natl. Acad. Sci. U.S.A.">
        <title>Genome structure and metabolic features in the red seaweed Chondrus crispus shed light on evolution of the Archaeplastida.</title>
        <authorList>
            <person name="Collen J."/>
            <person name="Porcel B."/>
            <person name="Carre W."/>
            <person name="Ball S.G."/>
            <person name="Chaparro C."/>
            <person name="Tonon T."/>
            <person name="Barbeyron T."/>
            <person name="Michel G."/>
            <person name="Noel B."/>
            <person name="Valentin K."/>
            <person name="Elias M."/>
            <person name="Artiguenave F."/>
            <person name="Arun A."/>
            <person name="Aury J.M."/>
            <person name="Barbosa-Neto J.F."/>
            <person name="Bothwell J.H."/>
            <person name="Bouget F.Y."/>
            <person name="Brillet L."/>
            <person name="Cabello-Hurtado F."/>
            <person name="Capella-Gutierrez S."/>
            <person name="Charrier B."/>
            <person name="Cladiere L."/>
            <person name="Cock J.M."/>
            <person name="Coelho S.M."/>
            <person name="Colleoni C."/>
            <person name="Czjzek M."/>
            <person name="Da Silva C."/>
            <person name="Delage L."/>
            <person name="Denoeud F."/>
            <person name="Deschamps P."/>
            <person name="Dittami S.M."/>
            <person name="Gabaldon T."/>
            <person name="Gachon C.M."/>
            <person name="Groisillier A."/>
            <person name="Herve C."/>
            <person name="Jabbari K."/>
            <person name="Katinka M."/>
            <person name="Kloareg B."/>
            <person name="Kowalczyk N."/>
            <person name="Labadie K."/>
            <person name="Leblanc C."/>
            <person name="Lopez P.J."/>
            <person name="McLachlan D.H."/>
            <person name="Meslet-Cladiere L."/>
            <person name="Moustafa A."/>
            <person name="Nehr Z."/>
            <person name="Nyvall Collen P."/>
            <person name="Panaud O."/>
            <person name="Partensky F."/>
            <person name="Poulain J."/>
            <person name="Rensing S.A."/>
            <person name="Rousvoal S."/>
            <person name="Samson G."/>
            <person name="Symeonidi A."/>
            <person name="Weissenbach J."/>
            <person name="Zambounis A."/>
            <person name="Wincker P."/>
            <person name="Boyen C."/>
        </authorList>
    </citation>
    <scope>NUCLEOTIDE SEQUENCE [LARGE SCALE GENOMIC DNA]</scope>
    <source>
        <strain evidence="2">cv. Stackhouse</strain>
    </source>
</reference>